<dbReference type="Proteomes" id="UP000179807">
    <property type="component" value="Unassembled WGS sequence"/>
</dbReference>
<dbReference type="PROSITE" id="PS50011">
    <property type="entry name" value="PROTEIN_KINASE_DOM"/>
    <property type="match status" value="1"/>
</dbReference>
<organism evidence="4 5">
    <name type="scientific">Tritrichomonas foetus</name>
    <dbReference type="NCBI Taxonomy" id="1144522"/>
    <lineage>
        <taxon>Eukaryota</taxon>
        <taxon>Metamonada</taxon>
        <taxon>Parabasalia</taxon>
        <taxon>Tritrichomonadida</taxon>
        <taxon>Tritrichomonadidae</taxon>
        <taxon>Tritrichomonas</taxon>
    </lineage>
</organism>
<dbReference type="InterPro" id="IPR050767">
    <property type="entry name" value="Sel1_AlgK"/>
</dbReference>
<gene>
    <name evidence="4" type="ORF">TRFO_15352</name>
</gene>
<dbReference type="SUPFAM" id="SSF56112">
    <property type="entry name" value="Protein kinase-like (PK-like)"/>
    <property type="match status" value="1"/>
</dbReference>
<dbReference type="InterPro" id="IPR001245">
    <property type="entry name" value="Ser-Thr/Tyr_kinase_cat_dom"/>
</dbReference>
<comment type="caution">
    <text evidence="4">The sequence shown here is derived from an EMBL/GenBank/DDBJ whole genome shotgun (WGS) entry which is preliminary data.</text>
</comment>
<evidence type="ECO:0000259" key="3">
    <source>
        <dbReference type="PROSITE" id="PS50011"/>
    </source>
</evidence>
<dbReference type="RefSeq" id="XP_068367447.1">
    <property type="nucleotide sequence ID" value="XM_068498332.1"/>
</dbReference>
<accession>A0A1J4KSP5</accession>
<comment type="similarity">
    <text evidence="1">Belongs to the sel-1 family.</text>
</comment>
<dbReference type="PANTHER" id="PTHR11102:SF160">
    <property type="entry name" value="ERAD-ASSOCIATED E3 UBIQUITIN-PROTEIN LIGASE COMPONENT HRD3"/>
    <property type="match status" value="1"/>
</dbReference>
<dbReference type="SUPFAM" id="SSF81901">
    <property type="entry name" value="HCP-like"/>
    <property type="match status" value="2"/>
</dbReference>
<dbReference type="OrthoDB" id="27934at2759"/>
<evidence type="ECO:0000313" key="5">
    <source>
        <dbReference type="Proteomes" id="UP000179807"/>
    </source>
</evidence>
<evidence type="ECO:0000313" key="4">
    <source>
        <dbReference type="EMBL" id="OHT14311.1"/>
    </source>
</evidence>
<name>A0A1J4KSP5_9EUKA</name>
<dbReference type="Gene3D" id="1.10.510.10">
    <property type="entry name" value="Transferase(Phosphotransferase) domain 1"/>
    <property type="match status" value="1"/>
</dbReference>
<protein>
    <recommendedName>
        <fullName evidence="3">Protein kinase domain-containing protein</fullName>
    </recommendedName>
</protein>
<dbReference type="GO" id="GO:0004672">
    <property type="term" value="F:protein kinase activity"/>
    <property type="evidence" value="ECO:0007669"/>
    <property type="project" value="InterPro"/>
</dbReference>
<evidence type="ECO:0000256" key="1">
    <source>
        <dbReference type="ARBA" id="ARBA00038101"/>
    </source>
</evidence>
<dbReference type="SMART" id="SM00671">
    <property type="entry name" value="SEL1"/>
    <property type="match status" value="6"/>
</dbReference>
<evidence type="ECO:0000256" key="2">
    <source>
        <dbReference type="SAM" id="MobiDB-lite"/>
    </source>
</evidence>
<dbReference type="Gene3D" id="1.25.40.10">
    <property type="entry name" value="Tetratricopeptide repeat domain"/>
    <property type="match status" value="2"/>
</dbReference>
<dbReference type="Pfam" id="PF07714">
    <property type="entry name" value="PK_Tyr_Ser-Thr"/>
    <property type="match status" value="1"/>
</dbReference>
<dbReference type="EMBL" id="MLAK01000393">
    <property type="protein sequence ID" value="OHT14311.1"/>
    <property type="molecule type" value="Genomic_DNA"/>
</dbReference>
<dbReference type="InterPro" id="IPR000719">
    <property type="entry name" value="Prot_kinase_dom"/>
</dbReference>
<dbReference type="VEuPathDB" id="TrichDB:TRFO_15352"/>
<dbReference type="InterPro" id="IPR006597">
    <property type="entry name" value="Sel1-like"/>
</dbReference>
<dbReference type="GeneID" id="94833036"/>
<dbReference type="AlphaFoldDB" id="A0A1J4KSP5"/>
<dbReference type="PANTHER" id="PTHR11102">
    <property type="entry name" value="SEL-1-LIKE PROTEIN"/>
    <property type="match status" value="1"/>
</dbReference>
<feature type="compositionally biased region" description="Acidic residues" evidence="2">
    <location>
        <begin position="524"/>
        <end position="542"/>
    </location>
</feature>
<dbReference type="GO" id="GO:0005524">
    <property type="term" value="F:ATP binding"/>
    <property type="evidence" value="ECO:0007669"/>
    <property type="project" value="InterPro"/>
</dbReference>
<feature type="region of interest" description="Disordered" evidence="2">
    <location>
        <begin position="510"/>
        <end position="544"/>
    </location>
</feature>
<dbReference type="InterPro" id="IPR011009">
    <property type="entry name" value="Kinase-like_dom_sf"/>
</dbReference>
<reference evidence="4" key="1">
    <citation type="submission" date="2016-10" db="EMBL/GenBank/DDBJ databases">
        <authorList>
            <person name="Benchimol M."/>
            <person name="Almeida L.G."/>
            <person name="Vasconcelos A.T."/>
            <person name="Perreira-Neves A."/>
            <person name="Rosa I.A."/>
            <person name="Tasca T."/>
            <person name="Bogo M.R."/>
            <person name="de Souza W."/>
        </authorList>
    </citation>
    <scope>NUCLEOTIDE SEQUENCE [LARGE SCALE GENOMIC DNA]</scope>
    <source>
        <strain evidence="4">K</strain>
    </source>
</reference>
<keyword evidence="5" id="KW-1185">Reference proteome</keyword>
<feature type="domain" description="Protein kinase" evidence="3">
    <location>
        <begin position="14"/>
        <end position="292"/>
    </location>
</feature>
<sequence>MNLSDFVIDLSDYQVIKESIGEGSIGTVSIIEETTTNMQYSAKICHNRCSSASCQRQFLSEVEMMKRVEYPSILRFIGFNMTNFAKKMYPTIITEYMYNGSLSQMLNNERLGKSGPYWSITTKQNVIFGLTAGMNFLHKKHILHHNLKPSNILLDKDYYPKICDFSMSKIINKSNSEILNQENSKSVIQSIEPYSIFIPPEIFIGKKWNYKIDVYAYAYILYEILSGTIPKIDAATPYIAMQKIEAGERPDTSIISNEAYQSLITECWRTNPDERPTFSEIIKRFQSDKSYLIDAYELSSKDNGDTIDIFKVSDYFHSLGYELLYVENHKPKTEDIVNYARLSKDHQSLIQRALDGNAEDCFIVAEMLEKWNTSPDVQIHSNDTEKSNSNEKIKPDIMEAIKYYKYAASLGSTEAMLKYANILYDGRYYPHVNKNKIEAAKYYKMAADAGNVIGMNFYGVILDEGRGVPQNKKEALRYYKMGVTKGNMDSMVNYALLLQKEEILIPNENTQSINNHGHNHNESDNDNDSVSDNDNENEENIDTEIQTKDAKYFIDNETRNQCLIEAARYMKIAADAGNSNGMYNYARMLHQGEGVSKDLEESARYAKLAADSGNQFAMLSFGHLLEKGEGVHKNIEEAVRYFKMAADKGNEKGMLKYSRMLQTGIGSQKNLIESTKYLKMCALKGNAEGMFQYGLSLKEGEGIEKNLDESISFFYQASLQGHIEAKQEYEKLTKNITCVIS</sequence>
<dbReference type="Pfam" id="PF08238">
    <property type="entry name" value="Sel1"/>
    <property type="match status" value="8"/>
</dbReference>
<proteinExistence type="inferred from homology"/>
<dbReference type="InterPro" id="IPR011990">
    <property type="entry name" value="TPR-like_helical_dom_sf"/>
</dbReference>